<dbReference type="InterPro" id="IPR011032">
    <property type="entry name" value="GroES-like_sf"/>
</dbReference>
<dbReference type="Proteomes" id="UP000772434">
    <property type="component" value="Unassembled WGS sequence"/>
</dbReference>
<dbReference type="Pfam" id="PF00107">
    <property type="entry name" value="ADH_zinc_N"/>
    <property type="match status" value="1"/>
</dbReference>
<name>A0A9P5Q6X9_9AGAR</name>
<dbReference type="InterPro" id="IPR036291">
    <property type="entry name" value="NAD(P)-bd_dom_sf"/>
</dbReference>
<dbReference type="PROSITE" id="PS00059">
    <property type="entry name" value="ADH_ZINC"/>
    <property type="match status" value="1"/>
</dbReference>
<dbReference type="GO" id="GO:0008270">
    <property type="term" value="F:zinc ion binding"/>
    <property type="evidence" value="ECO:0007669"/>
    <property type="project" value="InterPro"/>
</dbReference>
<reference evidence="7" key="1">
    <citation type="submission" date="2020-11" db="EMBL/GenBank/DDBJ databases">
        <authorList>
            <consortium name="DOE Joint Genome Institute"/>
            <person name="Ahrendt S."/>
            <person name="Riley R."/>
            <person name="Andreopoulos W."/>
            <person name="Labutti K."/>
            <person name="Pangilinan J."/>
            <person name="Ruiz-Duenas F.J."/>
            <person name="Barrasa J.M."/>
            <person name="Sanchez-Garcia M."/>
            <person name="Camarero S."/>
            <person name="Miyauchi S."/>
            <person name="Serrano A."/>
            <person name="Linde D."/>
            <person name="Babiker R."/>
            <person name="Drula E."/>
            <person name="Ayuso-Fernandez I."/>
            <person name="Pacheco R."/>
            <person name="Padilla G."/>
            <person name="Ferreira P."/>
            <person name="Barriuso J."/>
            <person name="Kellner H."/>
            <person name="Castanera R."/>
            <person name="Alfaro M."/>
            <person name="Ramirez L."/>
            <person name="Pisabarro A.G."/>
            <person name="Kuo A."/>
            <person name="Tritt A."/>
            <person name="Lipzen A."/>
            <person name="He G."/>
            <person name="Yan M."/>
            <person name="Ng V."/>
            <person name="Cullen D."/>
            <person name="Martin F."/>
            <person name="Rosso M.-N."/>
            <person name="Henrissat B."/>
            <person name="Hibbett D."/>
            <person name="Martinez A.T."/>
            <person name="Grigoriev I.V."/>
        </authorList>
    </citation>
    <scope>NUCLEOTIDE SEQUENCE</scope>
    <source>
        <strain evidence="7">AH 40177</strain>
    </source>
</reference>
<dbReference type="PANTHER" id="PTHR42683">
    <property type="entry name" value="ALDEHYDE REDUCTASE"/>
    <property type="match status" value="1"/>
</dbReference>
<comment type="caution">
    <text evidence="7">The sequence shown here is derived from an EMBL/GenBank/DDBJ whole genome shotgun (WGS) entry which is preliminary data.</text>
</comment>
<evidence type="ECO:0000313" key="7">
    <source>
        <dbReference type="EMBL" id="KAF9075742.1"/>
    </source>
</evidence>
<evidence type="ECO:0000256" key="2">
    <source>
        <dbReference type="ARBA" id="ARBA00022723"/>
    </source>
</evidence>
<keyword evidence="2 5" id="KW-0479">Metal-binding</keyword>
<dbReference type="InterPro" id="IPR013149">
    <property type="entry name" value="ADH-like_C"/>
</dbReference>
<dbReference type="InterPro" id="IPR020843">
    <property type="entry name" value="ER"/>
</dbReference>
<gene>
    <name evidence="7" type="ORF">BDP27DRAFT_1211913</name>
</gene>
<keyword evidence="4" id="KW-0560">Oxidoreductase</keyword>
<dbReference type="EMBL" id="JADNRY010000008">
    <property type="protein sequence ID" value="KAF9075742.1"/>
    <property type="molecule type" value="Genomic_DNA"/>
</dbReference>
<dbReference type="Gene3D" id="3.90.180.10">
    <property type="entry name" value="Medium-chain alcohol dehydrogenases, catalytic domain"/>
    <property type="match status" value="1"/>
</dbReference>
<evidence type="ECO:0000313" key="8">
    <source>
        <dbReference type="Proteomes" id="UP000772434"/>
    </source>
</evidence>
<keyword evidence="3 5" id="KW-0862">Zinc</keyword>
<evidence type="ECO:0000256" key="1">
    <source>
        <dbReference type="ARBA" id="ARBA00001947"/>
    </source>
</evidence>
<dbReference type="InterPro" id="IPR029752">
    <property type="entry name" value="D-isomer_DH_CS1"/>
</dbReference>
<evidence type="ECO:0000256" key="4">
    <source>
        <dbReference type="ARBA" id="ARBA00023002"/>
    </source>
</evidence>
<dbReference type="PROSITE" id="PS00065">
    <property type="entry name" value="D_2_HYDROXYACID_DH_1"/>
    <property type="match status" value="1"/>
</dbReference>
<comment type="cofactor">
    <cofactor evidence="1 5">
        <name>Zn(2+)</name>
        <dbReference type="ChEBI" id="CHEBI:29105"/>
    </cofactor>
</comment>
<dbReference type="SMART" id="SM00829">
    <property type="entry name" value="PKS_ER"/>
    <property type="match status" value="1"/>
</dbReference>
<dbReference type="SUPFAM" id="SSF50129">
    <property type="entry name" value="GroES-like"/>
    <property type="match status" value="1"/>
</dbReference>
<dbReference type="FunFam" id="3.40.50.720:FF:000022">
    <property type="entry name" value="Cinnamyl alcohol dehydrogenase"/>
    <property type="match status" value="1"/>
</dbReference>
<dbReference type="Pfam" id="PF08240">
    <property type="entry name" value="ADH_N"/>
    <property type="match status" value="1"/>
</dbReference>
<dbReference type="InterPro" id="IPR002328">
    <property type="entry name" value="ADH_Zn_CS"/>
</dbReference>
<organism evidence="7 8">
    <name type="scientific">Rhodocollybia butyracea</name>
    <dbReference type="NCBI Taxonomy" id="206335"/>
    <lineage>
        <taxon>Eukaryota</taxon>
        <taxon>Fungi</taxon>
        <taxon>Dikarya</taxon>
        <taxon>Basidiomycota</taxon>
        <taxon>Agaricomycotina</taxon>
        <taxon>Agaricomycetes</taxon>
        <taxon>Agaricomycetidae</taxon>
        <taxon>Agaricales</taxon>
        <taxon>Marasmiineae</taxon>
        <taxon>Omphalotaceae</taxon>
        <taxon>Rhodocollybia</taxon>
    </lineage>
</organism>
<proteinExistence type="inferred from homology"/>
<dbReference type="Gene3D" id="3.40.50.720">
    <property type="entry name" value="NAD(P)-binding Rossmann-like Domain"/>
    <property type="match status" value="1"/>
</dbReference>
<dbReference type="InterPro" id="IPR047109">
    <property type="entry name" value="CAD-like"/>
</dbReference>
<comment type="similarity">
    <text evidence="5">Belongs to the zinc-containing alcohol dehydrogenase family.</text>
</comment>
<feature type="domain" description="Enoyl reductase (ER)" evidence="6">
    <location>
        <begin position="11"/>
        <end position="342"/>
    </location>
</feature>
<sequence>MSRTVIAWAATSPHELEPMTIERREPDENDVSIDIKFAGICHSDLHTVKGEWAKTEYPLVPGHEISGIVTSIGRNVRKFKIGDRVGVGCMVNSCRTCHNCTEGEEQYCLKGPVWTYNTRDPKEGKITQGGYSQHIVVDQSYVLRIPDGIALDVAAPLLCAGITVYSPLKHWGIGPGKKIGVIGLGGLGHMAVKIGKALGAEVTVFSQTLSKKDLGLKMGADHYYATGDPSVLRGLKRSLDLIINTVSATIPVTLYLSVLRRDGTLVEVGMPPEPLSIVPFALASQRVGVYGSNIGGIRETQEMLDFCGDKNVFPVIETIPASYINEAYERMMKSQVQFRFVIDISSMESRPRL</sequence>
<dbReference type="AlphaFoldDB" id="A0A9P5Q6X9"/>
<evidence type="ECO:0000256" key="5">
    <source>
        <dbReference type="RuleBase" id="RU361277"/>
    </source>
</evidence>
<evidence type="ECO:0000256" key="3">
    <source>
        <dbReference type="ARBA" id="ARBA00022833"/>
    </source>
</evidence>
<protein>
    <submittedName>
        <fullName evidence="7">NADP-dependent alcohol dehydrogenase adhC</fullName>
    </submittedName>
</protein>
<keyword evidence="8" id="KW-1185">Reference proteome</keyword>
<evidence type="ECO:0000259" key="6">
    <source>
        <dbReference type="SMART" id="SM00829"/>
    </source>
</evidence>
<dbReference type="CDD" id="cd05283">
    <property type="entry name" value="CAD1"/>
    <property type="match status" value="1"/>
</dbReference>
<dbReference type="SUPFAM" id="SSF51735">
    <property type="entry name" value="NAD(P)-binding Rossmann-fold domains"/>
    <property type="match status" value="1"/>
</dbReference>
<accession>A0A9P5Q6X9</accession>
<dbReference type="OrthoDB" id="1879366at2759"/>
<dbReference type="InterPro" id="IPR013154">
    <property type="entry name" value="ADH-like_N"/>
</dbReference>
<dbReference type="GO" id="GO:0016616">
    <property type="term" value="F:oxidoreductase activity, acting on the CH-OH group of donors, NAD or NADP as acceptor"/>
    <property type="evidence" value="ECO:0007669"/>
    <property type="project" value="InterPro"/>
</dbReference>